<proteinExistence type="predicted"/>
<dbReference type="GeneID" id="18813416"/>
<evidence type="ECO:0000313" key="2">
    <source>
        <dbReference type="EMBL" id="EGO25005.1"/>
    </source>
</evidence>
<dbReference type="EMBL" id="GL945434">
    <property type="protein sequence ID" value="EGO25005.1"/>
    <property type="molecule type" value="Genomic_DNA"/>
</dbReference>
<evidence type="ECO:0000256" key="1">
    <source>
        <dbReference type="SAM" id="MobiDB-lite"/>
    </source>
</evidence>
<feature type="region of interest" description="Disordered" evidence="1">
    <location>
        <begin position="571"/>
        <end position="606"/>
    </location>
</feature>
<gene>
    <name evidence="2" type="ORF">SERLADRAFT_415872</name>
</gene>
<dbReference type="AlphaFoldDB" id="F8NWI0"/>
<accession>F8NWI0</accession>
<sequence length="751" mass="83296">MSVFEPMVVRGVIKNTLTAGECVKFETNWNESVKQCVRAWEGSHSTPASEFQMAQYEWEAHVVEYVDFVSSATSVHPNSKSGSVPPNLKSSIPFYGPQFTPPTFLQLEKRKHLPNVKPGTAYMKEITIVHPFYFDGLDQCPRFFFKKCGMTRDLFDLIIELRPSTTSAGLAENFKCVCISLDNTFKAAGKATVADKQKTRTKFMRGGMLTAINEDNEILFWRLCQTQANTEMEELLEGLKSRYEKLDQPLPQMVIVDNCCHVRSAVNKAMPDAQVGLDVFHFIMRYLAAILNGTRNPQCLAVAHDISKAILSSRASGNGESAKYQTKEEQEVQLQTMFEKWAEKGGVWSAAASKVHADQFAHIKKGCLMRVWQDIRSDRSRIEGLHKAWNGIMRSFASGLEMFLALANHIANSWNSLLSTEPTHSNNSQELKARPFLSSINTKESFGLGPSNHSSIFGGLIEVKTEANFDEQDLSLDQLDLDAEIEPTSILQCLDIDPNLLTLTHNTHVLYLSEMMAITEPTALANSSQSGPLKRKVPFYDLTEDLGPLAGALEGPLQKKSCIPTAQETTANTLSTSATNAPSTPATNASSIQAKGTTVAPKCPSDKHTSQNLMAAFSPLADPNLNGLSRFQRIFSILTGIDPRSLTLNSSAKFFLFMDMRLQNKWALFSMTSQKWVLATADYNSRLEKLPKSGGSPAVMKNPRALFDKLGEIETKIVKRIKSNNFHQAAMRSFGEPIVSLSSSLKEKTQT</sequence>
<name>F8NWI0_SERL9</name>
<protein>
    <submittedName>
        <fullName evidence="2">Uncharacterized protein</fullName>
    </submittedName>
</protein>
<dbReference type="RefSeq" id="XP_007319024.1">
    <property type="nucleotide sequence ID" value="XM_007318962.1"/>
</dbReference>
<dbReference type="KEGG" id="sla:SERLADRAFT_415872"/>
<dbReference type="Proteomes" id="UP000008064">
    <property type="component" value="Unassembled WGS sequence"/>
</dbReference>
<reference evidence="2" key="1">
    <citation type="submission" date="2011-04" db="EMBL/GenBank/DDBJ databases">
        <title>Evolution of plant cell wall degrading machinery underlies the functional diversity of forest fungi.</title>
        <authorList>
            <consortium name="US DOE Joint Genome Institute (JGI-PGF)"/>
            <person name="Eastwood D.C."/>
            <person name="Floudas D."/>
            <person name="Binder M."/>
            <person name="Majcherczyk A."/>
            <person name="Schneider P."/>
            <person name="Aerts A."/>
            <person name="Asiegbu F.O."/>
            <person name="Baker S.E."/>
            <person name="Barry K."/>
            <person name="Bendiksby M."/>
            <person name="Blumentritt M."/>
            <person name="Coutinho P.M."/>
            <person name="Cullen D."/>
            <person name="Cullen D."/>
            <person name="Gathman A."/>
            <person name="Goodell B."/>
            <person name="Henrissat B."/>
            <person name="Ihrmark K."/>
            <person name="Kauserud H."/>
            <person name="Kohler A."/>
            <person name="LaButti K."/>
            <person name="Lapidus A."/>
            <person name="Lavin J.L."/>
            <person name="Lee Y.-H."/>
            <person name="Lindquist E."/>
            <person name="Lilly W."/>
            <person name="Lucas S."/>
            <person name="Morin E."/>
            <person name="Murat C."/>
            <person name="Oguiza J.A."/>
            <person name="Park J."/>
            <person name="Pisabarro A.G."/>
            <person name="Riley R."/>
            <person name="Rosling A."/>
            <person name="Salamov A."/>
            <person name="Schmidt O."/>
            <person name="Schmutz J."/>
            <person name="Skrede I."/>
            <person name="Stenlid J."/>
            <person name="Wiebenga A."/>
            <person name="Xie X."/>
            <person name="Kues U."/>
            <person name="Hibbett D.S."/>
            <person name="Hoffmeister D."/>
            <person name="Hogberg N."/>
            <person name="Martin F."/>
            <person name="Grigoriev I.V."/>
            <person name="Watkinson S.C."/>
        </authorList>
    </citation>
    <scope>NUCLEOTIDE SEQUENCE</scope>
    <source>
        <strain evidence="2">S7.9</strain>
    </source>
</reference>
<dbReference type="OrthoDB" id="3260919at2759"/>
<dbReference type="HOGENOM" id="CLU_021657_0_0_1"/>
<feature type="compositionally biased region" description="Low complexity" evidence="1">
    <location>
        <begin position="571"/>
        <end position="591"/>
    </location>
</feature>
<organism>
    <name type="scientific">Serpula lacrymans var. lacrymans (strain S7.9)</name>
    <name type="common">Dry rot fungus</name>
    <dbReference type="NCBI Taxonomy" id="578457"/>
    <lineage>
        <taxon>Eukaryota</taxon>
        <taxon>Fungi</taxon>
        <taxon>Dikarya</taxon>
        <taxon>Basidiomycota</taxon>
        <taxon>Agaricomycotina</taxon>
        <taxon>Agaricomycetes</taxon>
        <taxon>Agaricomycetidae</taxon>
        <taxon>Boletales</taxon>
        <taxon>Coniophorineae</taxon>
        <taxon>Serpulaceae</taxon>
        <taxon>Serpula</taxon>
    </lineage>
</organism>